<gene>
    <name evidence="1" type="ORF">TNIN_172631</name>
</gene>
<dbReference type="Proteomes" id="UP000886998">
    <property type="component" value="Unassembled WGS sequence"/>
</dbReference>
<name>A0A8X6XB19_9ARAC</name>
<evidence type="ECO:0000313" key="1">
    <source>
        <dbReference type="EMBL" id="GFY50438.1"/>
    </source>
</evidence>
<sequence length="85" mass="9713">MTFGCLFLRTQSRQDIVILRTLMTEPNRIGSSGSTECHRSSFQRKNIAETNYSPDDGQAFVVGEIKKNRAIVRSTPVMCKWCQRD</sequence>
<organism evidence="1 2">
    <name type="scientific">Trichonephila inaurata madagascariensis</name>
    <dbReference type="NCBI Taxonomy" id="2747483"/>
    <lineage>
        <taxon>Eukaryota</taxon>
        <taxon>Metazoa</taxon>
        <taxon>Ecdysozoa</taxon>
        <taxon>Arthropoda</taxon>
        <taxon>Chelicerata</taxon>
        <taxon>Arachnida</taxon>
        <taxon>Araneae</taxon>
        <taxon>Araneomorphae</taxon>
        <taxon>Entelegynae</taxon>
        <taxon>Araneoidea</taxon>
        <taxon>Nephilidae</taxon>
        <taxon>Trichonephila</taxon>
        <taxon>Trichonephila inaurata</taxon>
    </lineage>
</organism>
<dbReference type="AlphaFoldDB" id="A0A8X6XB19"/>
<dbReference type="EMBL" id="BMAV01007476">
    <property type="protein sequence ID" value="GFY50438.1"/>
    <property type="molecule type" value="Genomic_DNA"/>
</dbReference>
<evidence type="ECO:0000313" key="2">
    <source>
        <dbReference type="Proteomes" id="UP000886998"/>
    </source>
</evidence>
<comment type="caution">
    <text evidence="1">The sequence shown here is derived from an EMBL/GenBank/DDBJ whole genome shotgun (WGS) entry which is preliminary data.</text>
</comment>
<accession>A0A8X6XB19</accession>
<proteinExistence type="predicted"/>
<protein>
    <submittedName>
        <fullName evidence="1">Uncharacterized protein</fullName>
    </submittedName>
</protein>
<keyword evidence="2" id="KW-1185">Reference proteome</keyword>
<reference evidence="1" key="1">
    <citation type="submission" date="2020-08" db="EMBL/GenBank/DDBJ databases">
        <title>Multicomponent nature underlies the extraordinary mechanical properties of spider dragline silk.</title>
        <authorList>
            <person name="Kono N."/>
            <person name="Nakamura H."/>
            <person name="Mori M."/>
            <person name="Yoshida Y."/>
            <person name="Ohtoshi R."/>
            <person name="Malay A.D."/>
            <person name="Moran D.A.P."/>
            <person name="Tomita M."/>
            <person name="Numata K."/>
            <person name="Arakawa K."/>
        </authorList>
    </citation>
    <scope>NUCLEOTIDE SEQUENCE</scope>
</reference>